<name>A0A9D4CLM4_DREPO</name>
<reference evidence="1" key="1">
    <citation type="journal article" date="2019" name="bioRxiv">
        <title>The Genome of the Zebra Mussel, Dreissena polymorpha: A Resource for Invasive Species Research.</title>
        <authorList>
            <person name="McCartney M.A."/>
            <person name="Auch B."/>
            <person name="Kono T."/>
            <person name="Mallez S."/>
            <person name="Zhang Y."/>
            <person name="Obille A."/>
            <person name="Becker A."/>
            <person name="Abrahante J.E."/>
            <person name="Garbe J."/>
            <person name="Badalamenti J.P."/>
            <person name="Herman A."/>
            <person name="Mangelson H."/>
            <person name="Liachko I."/>
            <person name="Sullivan S."/>
            <person name="Sone E.D."/>
            <person name="Koren S."/>
            <person name="Silverstein K.A.T."/>
            <person name="Beckman K.B."/>
            <person name="Gohl D.M."/>
        </authorList>
    </citation>
    <scope>NUCLEOTIDE SEQUENCE</scope>
    <source>
        <strain evidence="1">Duluth1</strain>
        <tissue evidence="1">Whole animal</tissue>
    </source>
</reference>
<evidence type="ECO:0000313" key="1">
    <source>
        <dbReference type="EMBL" id="KAH3726976.1"/>
    </source>
</evidence>
<dbReference type="EMBL" id="JAIWYP010000012">
    <property type="protein sequence ID" value="KAH3726976.1"/>
    <property type="molecule type" value="Genomic_DNA"/>
</dbReference>
<dbReference type="Proteomes" id="UP000828390">
    <property type="component" value="Unassembled WGS sequence"/>
</dbReference>
<sequence>MKLNLNLGTVEVNADSNGTRVDVGVGEEFLEEISRLLEIGVHDARAGVQNENQIRLCESARLFRDKTL</sequence>
<protein>
    <submittedName>
        <fullName evidence="1">Uncharacterized protein</fullName>
    </submittedName>
</protein>
<comment type="caution">
    <text evidence="1">The sequence shown here is derived from an EMBL/GenBank/DDBJ whole genome shotgun (WGS) entry which is preliminary data.</text>
</comment>
<proteinExistence type="predicted"/>
<reference evidence="1" key="2">
    <citation type="submission" date="2020-11" db="EMBL/GenBank/DDBJ databases">
        <authorList>
            <person name="McCartney M.A."/>
            <person name="Auch B."/>
            <person name="Kono T."/>
            <person name="Mallez S."/>
            <person name="Becker A."/>
            <person name="Gohl D.M."/>
            <person name="Silverstein K.A.T."/>
            <person name="Koren S."/>
            <person name="Bechman K.B."/>
            <person name="Herman A."/>
            <person name="Abrahante J.E."/>
            <person name="Garbe J."/>
        </authorList>
    </citation>
    <scope>NUCLEOTIDE SEQUENCE</scope>
    <source>
        <strain evidence="1">Duluth1</strain>
        <tissue evidence="1">Whole animal</tissue>
    </source>
</reference>
<keyword evidence="2" id="KW-1185">Reference proteome</keyword>
<evidence type="ECO:0000313" key="2">
    <source>
        <dbReference type="Proteomes" id="UP000828390"/>
    </source>
</evidence>
<dbReference type="AlphaFoldDB" id="A0A9D4CLM4"/>
<gene>
    <name evidence="1" type="ORF">DPMN_052883</name>
</gene>
<accession>A0A9D4CLM4</accession>
<organism evidence="1 2">
    <name type="scientific">Dreissena polymorpha</name>
    <name type="common">Zebra mussel</name>
    <name type="synonym">Mytilus polymorpha</name>
    <dbReference type="NCBI Taxonomy" id="45954"/>
    <lineage>
        <taxon>Eukaryota</taxon>
        <taxon>Metazoa</taxon>
        <taxon>Spiralia</taxon>
        <taxon>Lophotrochozoa</taxon>
        <taxon>Mollusca</taxon>
        <taxon>Bivalvia</taxon>
        <taxon>Autobranchia</taxon>
        <taxon>Heteroconchia</taxon>
        <taxon>Euheterodonta</taxon>
        <taxon>Imparidentia</taxon>
        <taxon>Neoheterodontei</taxon>
        <taxon>Myida</taxon>
        <taxon>Dreissenoidea</taxon>
        <taxon>Dreissenidae</taxon>
        <taxon>Dreissena</taxon>
    </lineage>
</organism>